<dbReference type="GO" id="GO:0003677">
    <property type="term" value="F:DNA binding"/>
    <property type="evidence" value="ECO:0007669"/>
    <property type="project" value="UniProtKB-KW"/>
</dbReference>
<organism evidence="6 7">
    <name type="scientific">Planotetraspora mira</name>
    <dbReference type="NCBI Taxonomy" id="58121"/>
    <lineage>
        <taxon>Bacteria</taxon>
        <taxon>Bacillati</taxon>
        <taxon>Actinomycetota</taxon>
        <taxon>Actinomycetes</taxon>
        <taxon>Streptosporangiales</taxon>
        <taxon>Streptosporangiaceae</taxon>
        <taxon>Planotetraspora</taxon>
    </lineage>
</organism>
<dbReference type="EMBL" id="BOOO01000013">
    <property type="protein sequence ID" value="GII28854.1"/>
    <property type="molecule type" value="Genomic_DNA"/>
</dbReference>
<dbReference type="Pfam" id="PF00392">
    <property type="entry name" value="GntR"/>
    <property type="match status" value="1"/>
</dbReference>
<name>A0A8J3TMK4_9ACTN</name>
<accession>A0A8J3TMK4</accession>
<gene>
    <name evidence="6" type="ORF">Pmi06nite_22960</name>
</gene>
<protein>
    <recommendedName>
        <fullName evidence="5">HTH gntR-type domain-containing protein</fullName>
    </recommendedName>
</protein>
<evidence type="ECO:0000313" key="7">
    <source>
        <dbReference type="Proteomes" id="UP000650628"/>
    </source>
</evidence>
<keyword evidence="1" id="KW-0805">Transcription regulation</keyword>
<proteinExistence type="predicted"/>
<sequence length="133" mass="14329">MLEVVSQVESSMNRPREEILSGALRPGDRLVEGQLIRRSGISRTPLREALNEALRLLDEQGLGEHPPRRGGGGRDRRRRPPASEPLRGGSRRRPWGRPPGPRTGPAPTSAEPIAAGSLTGRRPGRSGPSQGIA</sequence>
<evidence type="ECO:0000256" key="2">
    <source>
        <dbReference type="ARBA" id="ARBA00023125"/>
    </source>
</evidence>
<keyword evidence="7" id="KW-1185">Reference proteome</keyword>
<keyword evidence="3" id="KW-0804">Transcription</keyword>
<evidence type="ECO:0000313" key="6">
    <source>
        <dbReference type="EMBL" id="GII28854.1"/>
    </source>
</evidence>
<feature type="region of interest" description="Disordered" evidence="4">
    <location>
        <begin position="57"/>
        <end position="133"/>
    </location>
</feature>
<reference evidence="6 7" key="1">
    <citation type="submission" date="2021-01" db="EMBL/GenBank/DDBJ databases">
        <title>Whole genome shotgun sequence of Planotetraspora mira NBRC 15435.</title>
        <authorList>
            <person name="Komaki H."/>
            <person name="Tamura T."/>
        </authorList>
    </citation>
    <scope>NUCLEOTIDE SEQUENCE [LARGE SCALE GENOMIC DNA]</scope>
    <source>
        <strain evidence="6 7">NBRC 15435</strain>
    </source>
</reference>
<comment type="caution">
    <text evidence="6">The sequence shown here is derived from an EMBL/GenBank/DDBJ whole genome shotgun (WGS) entry which is preliminary data.</text>
</comment>
<keyword evidence="2" id="KW-0238">DNA-binding</keyword>
<feature type="domain" description="HTH gntR-type" evidence="5">
    <location>
        <begin position="16"/>
        <end position="52"/>
    </location>
</feature>
<dbReference type="SUPFAM" id="SSF46785">
    <property type="entry name" value="Winged helix' DNA-binding domain"/>
    <property type="match status" value="1"/>
</dbReference>
<dbReference type="AlphaFoldDB" id="A0A8J3TMK4"/>
<dbReference type="Proteomes" id="UP000650628">
    <property type="component" value="Unassembled WGS sequence"/>
</dbReference>
<evidence type="ECO:0000256" key="3">
    <source>
        <dbReference type="ARBA" id="ARBA00023163"/>
    </source>
</evidence>
<evidence type="ECO:0000256" key="4">
    <source>
        <dbReference type="SAM" id="MobiDB-lite"/>
    </source>
</evidence>
<dbReference type="InterPro" id="IPR000524">
    <property type="entry name" value="Tscrpt_reg_HTH_GntR"/>
</dbReference>
<dbReference type="InterPro" id="IPR036390">
    <property type="entry name" value="WH_DNA-bd_sf"/>
</dbReference>
<dbReference type="InterPro" id="IPR036388">
    <property type="entry name" value="WH-like_DNA-bd_sf"/>
</dbReference>
<dbReference type="GO" id="GO:0003700">
    <property type="term" value="F:DNA-binding transcription factor activity"/>
    <property type="evidence" value="ECO:0007669"/>
    <property type="project" value="InterPro"/>
</dbReference>
<evidence type="ECO:0000256" key="1">
    <source>
        <dbReference type="ARBA" id="ARBA00023015"/>
    </source>
</evidence>
<dbReference type="Gene3D" id="1.10.10.10">
    <property type="entry name" value="Winged helix-like DNA-binding domain superfamily/Winged helix DNA-binding domain"/>
    <property type="match status" value="1"/>
</dbReference>
<feature type="region of interest" description="Disordered" evidence="4">
    <location>
        <begin position="1"/>
        <end position="20"/>
    </location>
</feature>
<evidence type="ECO:0000259" key="5">
    <source>
        <dbReference type="Pfam" id="PF00392"/>
    </source>
</evidence>